<name>A0A6A6VRQ1_9PLEO</name>
<organism evidence="2 3">
    <name type="scientific">Sporormia fimetaria CBS 119925</name>
    <dbReference type="NCBI Taxonomy" id="1340428"/>
    <lineage>
        <taxon>Eukaryota</taxon>
        <taxon>Fungi</taxon>
        <taxon>Dikarya</taxon>
        <taxon>Ascomycota</taxon>
        <taxon>Pezizomycotina</taxon>
        <taxon>Dothideomycetes</taxon>
        <taxon>Pleosporomycetidae</taxon>
        <taxon>Pleosporales</taxon>
        <taxon>Sporormiaceae</taxon>
        <taxon>Sporormia</taxon>
    </lineage>
</organism>
<reference evidence="2" key="1">
    <citation type="journal article" date="2020" name="Stud. Mycol.">
        <title>101 Dothideomycetes genomes: a test case for predicting lifestyles and emergence of pathogens.</title>
        <authorList>
            <person name="Haridas S."/>
            <person name="Albert R."/>
            <person name="Binder M."/>
            <person name="Bloem J."/>
            <person name="Labutti K."/>
            <person name="Salamov A."/>
            <person name="Andreopoulos B."/>
            <person name="Baker S."/>
            <person name="Barry K."/>
            <person name="Bills G."/>
            <person name="Bluhm B."/>
            <person name="Cannon C."/>
            <person name="Castanera R."/>
            <person name="Culley D."/>
            <person name="Daum C."/>
            <person name="Ezra D."/>
            <person name="Gonzalez J."/>
            <person name="Henrissat B."/>
            <person name="Kuo A."/>
            <person name="Liang C."/>
            <person name="Lipzen A."/>
            <person name="Lutzoni F."/>
            <person name="Magnuson J."/>
            <person name="Mondo S."/>
            <person name="Nolan M."/>
            <person name="Ohm R."/>
            <person name="Pangilinan J."/>
            <person name="Park H.-J."/>
            <person name="Ramirez L."/>
            <person name="Alfaro M."/>
            <person name="Sun H."/>
            <person name="Tritt A."/>
            <person name="Yoshinaga Y."/>
            <person name="Zwiers L.-H."/>
            <person name="Turgeon B."/>
            <person name="Goodwin S."/>
            <person name="Spatafora J."/>
            <person name="Crous P."/>
            <person name="Grigoriev I."/>
        </authorList>
    </citation>
    <scope>NUCLEOTIDE SEQUENCE</scope>
    <source>
        <strain evidence="2">CBS 119925</strain>
    </source>
</reference>
<feature type="compositionally biased region" description="Basic and acidic residues" evidence="1">
    <location>
        <begin position="40"/>
        <end position="65"/>
    </location>
</feature>
<dbReference type="EMBL" id="MU006561">
    <property type="protein sequence ID" value="KAF2751907.1"/>
    <property type="molecule type" value="Genomic_DNA"/>
</dbReference>
<feature type="compositionally biased region" description="Basic residues" evidence="1">
    <location>
        <begin position="71"/>
        <end position="82"/>
    </location>
</feature>
<gene>
    <name evidence="2" type="ORF">M011DRAFT_9356</name>
</gene>
<protein>
    <submittedName>
        <fullName evidence="2">Uncharacterized protein</fullName>
    </submittedName>
</protein>
<evidence type="ECO:0000313" key="3">
    <source>
        <dbReference type="Proteomes" id="UP000799440"/>
    </source>
</evidence>
<accession>A0A6A6VRQ1</accession>
<evidence type="ECO:0000256" key="1">
    <source>
        <dbReference type="SAM" id="MobiDB-lite"/>
    </source>
</evidence>
<feature type="compositionally biased region" description="Basic and acidic residues" evidence="1">
    <location>
        <begin position="136"/>
        <end position="156"/>
    </location>
</feature>
<dbReference type="Proteomes" id="UP000799440">
    <property type="component" value="Unassembled WGS sequence"/>
</dbReference>
<sequence length="174" mass="20100">MFDKCDWQTRIKLWQQHLPHKYEKCYSSPPPSLMLKLKANETRKIGKRDNRQREIPKRTEARKMEVIAAWHARHPEHRKQGQRKRENGDSSKSEVVGELGTESSADDVEMKDTTTAPDAKVEVEVEDPEGLKRKRAESDEGREDRAKKARLEKPVNEVEMNNDNVAADAKVQAQ</sequence>
<dbReference type="AlphaFoldDB" id="A0A6A6VRQ1"/>
<evidence type="ECO:0000313" key="2">
    <source>
        <dbReference type="EMBL" id="KAF2751907.1"/>
    </source>
</evidence>
<feature type="region of interest" description="Disordered" evidence="1">
    <location>
        <begin position="40"/>
        <end position="174"/>
    </location>
</feature>
<feature type="compositionally biased region" description="Basic and acidic residues" evidence="1">
    <location>
        <begin position="83"/>
        <end position="92"/>
    </location>
</feature>
<keyword evidence="3" id="KW-1185">Reference proteome</keyword>
<proteinExistence type="predicted"/>